<comment type="caution">
    <text evidence="1">The sequence shown here is derived from an EMBL/GenBank/DDBJ whole genome shotgun (WGS) entry which is preliminary data.</text>
</comment>
<name>A0ACC6SH75_9BACI</name>
<organism evidence="1 2">
    <name type="scientific">Robertmurraya yapensis</name>
    <name type="common">ex Hitch et al 2024</name>
    <dbReference type="NCBI Taxonomy" id="3133160"/>
    <lineage>
        <taxon>Bacteria</taxon>
        <taxon>Bacillati</taxon>
        <taxon>Bacillota</taxon>
        <taxon>Bacilli</taxon>
        <taxon>Bacillales</taxon>
        <taxon>Bacillaceae</taxon>
        <taxon>Robertmurraya</taxon>
    </lineage>
</organism>
<dbReference type="Proteomes" id="UP001439875">
    <property type="component" value="Unassembled WGS sequence"/>
</dbReference>
<gene>
    <name evidence="1" type="ORF">WMO40_21255</name>
</gene>
<evidence type="ECO:0000313" key="2">
    <source>
        <dbReference type="Proteomes" id="UP001439875"/>
    </source>
</evidence>
<proteinExistence type="predicted"/>
<protein>
    <submittedName>
        <fullName evidence="1">Uncharacterized protein</fullName>
    </submittedName>
</protein>
<sequence length="86" mass="10318">MSGWRAQPRGTNAGCGALFVCFFVIYFLTFMVITEFFDMFMYRSNAEEIAFFISLVPAVILSFLFIAWYNQMHHKYMQEEIRKRKY</sequence>
<keyword evidence="2" id="KW-1185">Reference proteome</keyword>
<dbReference type="EMBL" id="JBBMEW010000029">
    <property type="protein sequence ID" value="MEQ2529206.1"/>
    <property type="molecule type" value="Genomic_DNA"/>
</dbReference>
<reference evidence="1" key="1">
    <citation type="submission" date="2024-03" db="EMBL/GenBank/DDBJ databases">
        <title>Human intestinal bacterial collection.</title>
        <authorList>
            <person name="Pauvert C."/>
            <person name="Hitch T.C.A."/>
            <person name="Clavel T."/>
        </authorList>
    </citation>
    <scope>NUCLEOTIDE SEQUENCE</scope>
    <source>
        <strain evidence="1">CLA-AA-H227</strain>
    </source>
</reference>
<accession>A0ACC6SH75</accession>
<evidence type="ECO:0000313" key="1">
    <source>
        <dbReference type="EMBL" id="MEQ2529206.1"/>
    </source>
</evidence>